<dbReference type="Gene3D" id="1.10.8.430">
    <property type="entry name" value="Helical domain of apoptotic protease-activating factors"/>
    <property type="match status" value="1"/>
</dbReference>
<dbReference type="Gene3D" id="3.80.10.10">
    <property type="entry name" value="Ribonuclease Inhibitor"/>
    <property type="match status" value="1"/>
</dbReference>
<feature type="domain" description="Disease resistance protein winged helix" evidence="3">
    <location>
        <begin position="109"/>
        <end position="179"/>
    </location>
</feature>
<dbReference type="EMBL" id="LT934122">
    <property type="protein sequence ID" value="VAI55314.1"/>
    <property type="molecule type" value="Genomic_DNA"/>
</dbReference>
<dbReference type="InterPro" id="IPR044974">
    <property type="entry name" value="Disease_R_plants"/>
</dbReference>
<dbReference type="SUPFAM" id="SSF52058">
    <property type="entry name" value="L domain-like"/>
    <property type="match status" value="1"/>
</dbReference>
<protein>
    <recommendedName>
        <fullName evidence="7">NB-ARC domain-containing protein</fullName>
    </recommendedName>
</protein>
<evidence type="ECO:0000256" key="1">
    <source>
        <dbReference type="ARBA" id="ARBA00022737"/>
    </source>
</evidence>
<sequence>MAALNDVDSRRLFFKRTFHSEKSCPPHLEKVSVKILKKCGGLPLAIITIASLLANKPQSTGEWEKLQDSIGTGLSYENDDGGKGMRDILLLSYWDLPHHLKTCLLYVCIYPEDHRINCAELKSKWIAEGFVATQWGNLYQEAENYFNGLVNRNLIQPVDVGYDGIVHYCQVHDMVLDLIISLAEEENFALILNGRVCNSLPSKIHRISIQSSGQEHKGATHEITKSKLHLRSLSVFGEEESIPLLVDFRSLRVLDLLYGGLWRENRHIKNVGSLSQLRYLRLNGEKITKLPDEIGELRYLETLHLRGCRSLTTLPSSMVRLQKLVRLFVYAGLWLPADVFGSMQALEEVSCINHVDNAVKFAEVLGNLTKLRKLTLCCETSHIRGHGRKERFLELLRSSVSKLAEYNLQYLYAPNELVEYMFKDQSRAFPHLQVIKVLEYMKSVPSGMASLNNVVDLDIEVRRFYEEELHLLMGLPSLTHLQLKVIDPEAWARMTAMTVGSNGFKLLKVFCFVFKGFTGTGIAFAPGAMPALRRFHLQWKAKEVMCKYSYSDSADMGIELLSGLEHLQIETDCYDATVAEVEAVEGSIAKAIALHPNRHTLQVHITTRKDDCTIFKDDEERSAAWKEYWAGQALGEY</sequence>
<dbReference type="InterPro" id="IPR058922">
    <property type="entry name" value="WHD_DRP"/>
</dbReference>
<proteinExistence type="predicted"/>
<evidence type="ECO:0000259" key="3">
    <source>
        <dbReference type="Pfam" id="PF23559"/>
    </source>
</evidence>
<evidence type="ECO:0000259" key="4">
    <source>
        <dbReference type="Pfam" id="PF23598"/>
    </source>
</evidence>
<dbReference type="InterPro" id="IPR032675">
    <property type="entry name" value="LRR_dom_sf"/>
</dbReference>
<evidence type="ECO:0000313" key="6">
    <source>
        <dbReference type="Proteomes" id="UP000324705"/>
    </source>
</evidence>
<reference evidence="5 6" key="1">
    <citation type="submission" date="2017-09" db="EMBL/GenBank/DDBJ databases">
        <authorList>
            <consortium name="International Durum Wheat Genome Sequencing Consortium (IDWGSC)"/>
            <person name="Milanesi L."/>
        </authorList>
    </citation>
    <scope>NUCLEOTIDE SEQUENCE [LARGE SCALE GENOMIC DNA]</scope>
    <source>
        <strain evidence="6">cv. Svevo</strain>
    </source>
</reference>
<dbReference type="Pfam" id="PF23598">
    <property type="entry name" value="LRR_14"/>
    <property type="match status" value="1"/>
</dbReference>
<dbReference type="PANTHER" id="PTHR23155:SF1167">
    <property type="entry name" value="OS08G0412100 PROTEIN"/>
    <property type="match status" value="1"/>
</dbReference>
<gene>
    <name evidence="5" type="ORF">TRITD_6Bv1G050200</name>
</gene>
<organism evidence="5 6">
    <name type="scientific">Triticum turgidum subsp. durum</name>
    <name type="common">Durum wheat</name>
    <name type="synonym">Triticum durum</name>
    <dbReference type="NCBI Taxonomy" id="4567"/>
    <lineage>
        <taxon>Eukaryota</taxon>
        <taxon>Viridiplantae</taxon>
        <taxon>Streptophyta</taxon>
        <taxon>Embryophyta</taxon>
        <taxon>Tracheophyta</taxon>
        <taxon>Spermatophyta</taxon>
        <taxon>Magnoliopsida</taxon>
        <taxon>Liliopsida</taxon>
        <taxon>Poales</taxon>
        <taxon>Poaceae</taxon>
        <taxon>BOP clade</taxon>
        <taxon>Pooideae</taxon>
        <taxon>Triticodae</taxon>
        <taxon>Triticeae</taxon>
        <taxon>Triticinae</taxon>
        <taxon>Triticum</taxon>
    </lineage>
</organism>
<dbReference type="GO" id="GO:0002758">
    <property type="term" value="P:innate immune response-activating signaling pathway"/>
    <property type="evidence" value="ECO:0007669"/>
    <property type="project" value="UniProtKB-ARBA"/>
</dbReference>
<dbReference type="Gene3D" id="1.10.10.10">
    <property type="entry name" value="Winged helix-like DNA-binding domain superfamily/Winged helix DNA-binding domain"/>
    <property type="match status" value="1"/>
</dbReference>
<dbReference type="GO" id="GO:0043531">
    <property type="term" value="F:ADP binding"/>
    <property type="evidence" value="ECO:0007669"/>
    <property type="project" value="InterPro"/>
</dbReference>
<dbReference type="SUPFAM" id="SSF52540">
    <property type="entry name" value="P-loop containing nucleoside triphosphate hydrolases"/>
    <property type="match status" value="1"/>
</dbReference>
<dbReference type="InterPro" id="IPR042197">
    <property type="entry name" value="Apaf_helical"/>
</dbReference>
<accession>A0A9R0YH33</accession>
<keyword evidence="2" id="KW-0611">Plant defense</keyword>
<name>A0A9R0YH33_TRITD</name>
<keyword evidence="6" id="KW-1185">Reference proteome</keyword>
<dbReference type="Pfam" id="PF23559">
    <property type="entry name" value="WHD_DRP"/>
    <property type="match status" value="1"/>
</dbReference>
<dbReference type="GO" id="GO:0009626">
    <property type="term" value="P:plant-type hypersensitive response"/>
    <property type="evidence" value="ECO:0007669"/>
    <property type="project" value="UniProtKB-ARBA"/>
</dbReference>
<dbReference type="FunFam" id="1.10.10.10:FF:000322">
    <property type="entry name" value="Probable disease resistance protein At1g63360"/>
    <property type="match status" value="1"/>
</dbReference>
<evidence type="ECO:0000313" key="5">
    <source>
        <dbReference type="EMBL" id="VAI55314.1"/>
    </source>
</evidence>
<keyword evidence="1" id="KW-0677">Repeat</keyword>
<dbReference type="Proteomes" id="UP000324705">
    <property type="component" value="Chromosome 6B"/>
</dbReference>
<dbReference type="AlphaFoldDB" id="A0A9R0YH33"/>
<dbReference type="GO" id="GO:0042742">
    <property type="term" value="P:defense response to bacterium"/>
    <property type="evidence" value="ECO:0007669"/>
    <property type="project" value="UniProtKB-ARBA"/>
</dbReference>
<dbReference type="Gramene" id="TRITD6Bv1G050200.1">
    <property type="protein sequence ID" value="TRITD6Bv1G050200.1"/>
    <property type="gene ID" value="TRITD6Bv1G050200"/>
</dbReference>
<evidence type="ECO:0000256" key="2">
    <source>
        <dbReference type="ARBA" id="ARBA00022821"/>
    </source>
</evidence>
<feature type="domain" description="Disease resistance R13L4/SHOC-2-like LRR" evidence="4">
    <location>
        <begin position="229"/>
        <end position="601"/>
    </location>
</feature>
<dbReference type="InterPro" id="IPR036388">
    <property type="entry name" value="WH-like_DNA-bd_sf"/>
</dbReference>
<dbReference type="InterPro" id="IPR027417">
    <property type="entry name" value="P-loop_NTPase"/>
</dbReference>
<dbReference type="PANTHER" id="PTHR23155">
    <property type="entry name" value="DISEASE RESISTANCE PROTEIN RP"/>
    <property type="match status" value="1"/>
</dbReference>
<evidence type="ECO:0008006" key="7">
    <source>
        <dbReference type="Google" id="ProtNLM"/>
    </source>
</evidence>
<dbReference type="InterPro" id="IPR055414">
    <property type="entry name" value="LRR_R13L4/SHOC2-like"/>
</dbReference>